<evidence type="ECO:0000259" key="20">
    <source>
        <dbReference type="Pfam" id="PF22924"/>
    </source>
</evidence>
<feature type="binding site" evidence="15">
    <location>
        <position position="144"/>
    </location>
    <ligand>
        <name>FAD</name>
        <dbReference type="ChEBI" id="CHEBI:57692"/>
    </ligand>
</feature>
<organism evidence="21 22">
    <name type="scientific">Papiliotrema laurentii</name>
    <name type="common">Cryptococcus laurentii</name>
    <dbReference type="NCBI Taxonomy" id="5418"/>
    <lineage>
        <taxon>Eukaryota</taxon>
        <taxon>Fungi</taxon>
        <taxon>Dikarya</taxon>
        <taxon>Basidiomycota</taxon>
        <taxon>Agaricomycotina</taxon>
        <taxon>Tremellomycetes</taxon>
        <taxon>Tremellales</taxon>
        <taxon>Rhynchogastremaceae</taxon>
        <taxon>Papiliotrema</taxon>
    </lineage>
</organism>
<dbReference type="SUPFAM" id="SSF47203">
    <property type="entry name" value="Acyl-CoA dehydrogenase C-terminal domain-like"/>
    <property type="match status" value="2"/>
</dbReference>
<evidence type="ECO:0000313" key="22">
    <source>
        <dbReference type="Proteomes" id="UP001182556"/>
    </source>
</evidence>
<evidence type="ECO:0000259" key="18">
    <source>
        <dbReference type="Pfam" id="PF02770"/>
    </source>
</evidence>
<dbReference type="Pfam" id="PF02770">
    <property type="entry name" value="Acyl-CoA_dh_M"/>
    <property type="match status" value="1"/>
</dbReference>
<dbReference type="PIRSF" id="PIRSF000168">
    <property type="entry name" value="Acyl-CoA_oxidase"/>
    <property type="match status" value="1"/>
</dbReference>
<dbReference type="InterPro" id="IPR029320">
    <property type="entry name" value="Acyl-CoA_ox_N"/>
</dbReference>
<evidence type="ECO:0000256" key="8">
    <source>
        <dbReference type="ARBA" id="ARBA00022832"/>
    </source>
</evidence>
<dbReference type="Pfam" id="PF22924">
    <property type="entry name" value="ACOX_C_alpha1"/>
    <property type="match status" value="1"/>
</dbReference>
<keyword evidence="7 13" id="KW-0274">FAD</keyword>
<feature type="active site" description="Proton acceptor" evidence="14">
    <location>
        <position position="435"/>
    </location>
</feature>
<comment type="cofactor">
    <cofactor evidence="2">
        <name>FAD</name>
        <dbReference type="ChEBI" id="CHEBI:57692"/>
    </cofactor>
</comment>
<dbReference type="GO" id="GO:0005777">
    <property type="term" value="C:peroxisome"/>
    <property type="evidence" value="ECO:0007669"/>
    <property type="project" value="UniProtKB-SubCell"/>
</dbReference>
<evidence type="ECO:0000256" key="2">
    <source>
        <dbReference type="ARBA" id="ARBA00001974"/>
    </source>
</evidence>
<dbReference type="GO" id="GO:0033540">
    <property type="term" value="P:fatty acid beta-oxidation using acyl-CoA oxidase"/>
    <property type="evidence" value="ECO:0007669"/>
    <property type="project" value="TreeGrafter"/>
</dbReference>
<comment type="similarity">
    <text evidence="5 13">Belongs to the acyl-CoA oxidase family.</text>
</comment>
<dbReference type="PANTHER" id="PTHR10909:SF352">
    <property type="entry name" value="ACYL-COENZYME A OXIDASE-LIKE PROTEIN"/>
    <property type="match status" value="1"/>
</dbReference>
<evidence type="ECO:0000256" key="15">
    <source>
        <dbReference type="PIRSR" id="PIRSR000168-2"/>
    </source>
</evidence>
<dbReference type="GO" id="GO:0003997">
    <property type="term" value="F:acyl-CoA oxidase activity"/>
    <property type="evidence" value="ECO:0007669"/>
    <property type="project" value="UniProtKB-EC"/>
</dbReference>
<protein>
    <recommendedName>
        <fullName evidence="13">Acyl-coenzyme A oxidase</fullName>
    </recommendedName>
</protein>
<dbReference type="Pfam" id="PF14749">
    <property type="entry name" value="Acyl-CoA_ox_N"/>
    <property type="match status" value="1"/>
</dbReference>
<evidence type="ECO:0000256" key="4">
    <source>
        <dbReference type="ARBA" id="ARBA00004846"/>
    </source>
</evidence>
<dbReference type="InterPro" id="IPR006091">
    <property type="entry name" value="Acyl-CoA_Oxase/DH_mid-dom"/>
</dbReference>
<feature type="binding site" evidence="15">
    <location>
        <position position="183"/>
    </location>
    <ligand>
        <name>FAD</name>
        <dbReference type="ChEBI" id="CHEBI:57692"/>
    </ligand>
</feature>
<dbReference type="FunFam" id="2.40.110.10:FF:000003">
    <property type="entry name" value="Acyl-coenzyme A oxidase"/>
    <property type="match status" value="1"/>
</dbReference>
<comment type="subunit">
    <text evidence="12">Heteropentamer composed of five different subunits.</text>
</comment>
<gene>
    <name evidence="21" type="ORF">DB88DRAFT_502023</name>
</gene>
<dbReference type="Gene3D" id="1.20.140.10">
    <property type="entry name" value="Butyryl-CoA Dehydrogenase, subunit A, domain 3"/>
    <property type="match status" value="2"/>
</dbReference>
<dbReference type="GO" id="GO:0055088">
    <property type="term" value="P:lipid homeostasis"/>
    <property type="evidence" value="ECO:0007669"/>
    <property type="project" value="TreeGrafter"/>
</dbReference>
<comment type="caution">
    <text evidence="21">The sequence shown here is derived from an EMBL/GenBank/DDBJ whole genome shotgun (WGS) entry which is preliminary data.</text>
</comment>
<dbReference type="FunFam" id="1.20.140.10:FF:000013">
    <property type="entry name" value="Acyl-coenzyme A oxidase"/>
    <property type="match status" value="1"/>
</dbReference>
<accession>A0AAD9FLS2</accession>
<evidence type="ECO:0000256" key="11">
    <source>
        <dbReference type="ARBA" id="ARBA00023140"/>
    </source>
</evidence>
<reference evidence="21" key="1">
    <citation type="submission" date="2023-02" db="EMBL/GenBank/DDBJ databases">
        <title>Identification and recombinant expression of a fungal hydrolase from Papiliotrema laurentii that hydrolyzes apple cutin and clears colloidal polyester polyurethane.</title>
        <authorList>
            <consortium name="DOE Joint Genome Institute"/>
            <person name="Roman V.A."/>
            <person name="Bojanowski C."/>
            <person name="Crable B.R."/>
            <person name="Wagner D.N."/>
            <person name="Hung C.S."/>
            <person name="Nadeau L.J."/>
            <person name="Schratz L."/>
            <person name="Haridas S."/>
            <person name="Pangilinan J."/>
            <person name="Lipzen A."/>
            <person name="Na H."/>
            <person name="Yan M."/>
            <person name="Ng V."/>
            <person name="Grigoriev I.V."/>
            <person name="Spatafora J.W."/>
            <person name="Barlow D."/>
            <person name="Biffinger J."/>
            <person name="Kelley-Loughnane N."/>
            <person name="Varaljay V.A."/>
            <person name="Crookes-Goodson W.J."/>
        </authorList>
    </citation>
    <scope>NUCLEOTIDE SEQUENCE</scope>
    <source>
        <strain evidence="21">5307AH</strain>
    </source>
</reference>
<dbReference type="Proteomes" id="UP001182556">
    <property type="component" value="Unassembled WGS sequence"/>
</dbReference>
<dbReference type="InterPro" id="IPR037069">
    <property type="entry name" value="AcylCoA_DH/ox_N_sf"/>
</dbReference>
<evidence type="ECO:0000256" key="10">
    <source>
        <dbReference type="ARBA" id="ARBA00023098"/>
    </source>
</evidence>
<feature type="domain" description="Acyl-CoA oxidase/dehydrogenase middle" evidence="18">
    <location>
        <begin position="140"/>
        <end position="248"/>
    </location>
</feature>
<evidence type="ECO:0000259" key="17">
    <source>
        <dbReference type="Pfam" id="PF01756"/>
    </source>
</evidence>
<dbReference type="Gene3D" id="2.40.110.10">
    <property type="entry name" value="Butyryl-CoA Dehydrogenase, subunit A, domain 2"/>
    <property type="match status" value="1"/>
</dbReference>
<name>A0AAD9FLS2_PAPLA</name>
<dbReference type="InterPro" id="IPR002655">
    <property type="entry name" value="Acyl-CoA_oxidase_C"/>
</dbReference>
<dbReference type="InterPro" id="IPR046373">
    <property type="entry name" value="Acyl-CoA_Oxase/DH_mid-dom_sf"/>
</dbReference>
<dbReference type="EMBL" id="JAODAN010000012">
    <property type="protein sequence ID" value="KAK1921044.1"/>
    <property type="molecule type" value="Genomic_DNA"/>
</dbReference>
<evidence type="ECO:0000256" key="5">
    <source>
        <dbReference type="ARBA" id="ARBA00006288"/>
    </source>
</evidence>
<dbReference type="Gene3D" id="1.10.540.10">
    <property type="entry name" value="Acyl-CoA dehydrogenase/oxidase, N-terminal domain"/>
    <property type="match status" value="1"/>
</dbReference>
<feature type="domain" description="Acyl-CoA oxidase C-alpha1" evidence="20">
    <location>
        <begin position="280"/>
        <end position="450"/>
    </location>
</feature>
<dbReference type="FunFam" id="1.20.140.10:FF:000015">
    <property type="entry name" value="Acyl-coenzyme A oxidase"/>
    <property type="match status" value="1"/>
</dbReference>
<evidence type="ECO:0000256" key="16">
    <source>
        <dbReference type="SAM" id="MobiDB-lite"/>
    </source>
</evidence>
<dbReference type="InterPro" id="IPR009100">
    <property type="entry name" value="AcylCoA_DH/oxidase_NM_dom_sf"/>
</dbReference>
<evidence type="ECO:0000256" key="9">
    <source>
        <dbReference type="ARBA" id="ARBA00023002"/>
    </source>
</evidence>
<keyword evidence="11" id="KW-0576">Peroxisome</keyword>
<proteinExistence type="inferred from homology"/>
<feature type="compositionally biased region" description="Acidic residues" evidence="16">
    <location>
        <begin position="671"/>
        <end position="683"/>
    </location>
</feature>
<evidence type="ECO:0000256" key="14">
    <source>
        <dbReference type="PIRSR" id="PIRSR000168-1"/>
    </source>
</evidence>
<evidence type="ECO:0000256" key="6">
    <source>
        <dbReference type="ARBA" id="ARBA00022630"/>
    </source>
</evidence>
<feature type="domain" description="Acyl-coenzyme A oxidase N-terminal" evidence="19">
    <location>
        <begin position="18"/>
        <end position="128"/>
    </location>
</feature>
<keyword evidence="9" id="KW-0560">Oxidoreductase</keyword>
<feature type="compositionally biased region" description="Basic and acidic residues" evidence="16">
    <location>
        <begin position="684"/>
        <end position="708"/>
    </location>
</feature>
<dbReference type="FunFam" id="1.10.540.10:FF:000018">
    <property type="entry name" value="Acyl-coenzyme A oxidase"/>
    <property type="match status" value="1"/>
</dbReference>
<evidence type="ECO:0000259" key="19">
    <source>
        <dbReference type="Pfam" id="PF14749"/>
    </source>
</evidence>
<evidence type="ECO:0000256" key="7">
    <source>
        <dbReference type="ARBA" id="ARBA00022827"/>
    </source>
</evidence>
<evidence type="ECO:0000256" key="13">
    <source>
        <dbReference type="PIRNR" id="PIRNR000168"/>
    </source>
</evidence>
<comment type="subcellular location">
    <subcellularLocation>
        <location evidence="3">Peroxisome</location>
    </subcellularLocation>
</comment>
<keyword evidence="6 13" id="KW-0285">Flavoprotein</keyword>
<keyword evidence="10" id="KW-0443">Lipid metabolism</keyword>
<sequence length="708" mass="78833">MAFPRPKPTTERANPPFNVRKLSALMHGSEKALVLKEKFMAEIARHPAFKLSDIHDLSKDELRERTMEKFASMVYFVTTESLETFTLRMQLIGIADPSFWTRFGVSYGLFLGALRSGATPNQMSYWVDKGVLGLNGVIGCFAMTELAHGSNVAGLETTATFDPSSDEFVIHTPHLGATKWWIGGAASTATHAAVFAQLIVNGKKHGVKTFVTQLRDTKTFQLLPGITIGDIGKKMGRDGIDNGYIQFTYVRVPRAHMLMKHTQVSREGVVTEPPLAQLTYGALLGGRTSMVADSSNSAKKALTVAVRYAAVRRQFASGKNEIETQLLDYPIHQRRLMPLVAQAIAMGFTGLRLQAMYEDMTASLDRLEPSDPNLEDILDKLKETHATSAGLKAFCTWACLDTIDKCRQSCGGHGYSAYSNFPGMYADFAVQCTWEGDNTILSLQAGRALIGAWGAAIKKRRLAPGVAYLGLPNVLSLKSDSSLSLEDIQSAWSCVAANVVKKANQEYLVHLKSGKAKDVAMEQTSQSRFIAAKLHTYGYIFRMFREAVEEMPQGEERKLLEKVCRLYGLWQIEEQQGYFLKYGYFTAEQIDKVQEAVDALCLEIRGVAVPLIDSFALSDHIVNSPLGKWDGSVYESYFAQVQASNPPLKTHPYFDRLIRPLLERENSGSNDDPEREMGLDDELKEMKAEREGPQEVRREDSWHDSRNE</sequence>
<evidence type="ECO:0000256" key="3">
    <source>
        <dbReference type="ARBA" id="ARBA00004275"/>
    </source>
</evidence>
<evidence type="ECO:0000256" key="1">
    <source>
        <dbReference type="ARBA" id="ARBA00001201"/>
    </source>
</evidence>
<evidence type="ECO:0000256" key="12">
    <source>
        <dbReference type="ARBA" id="ARBA00063271"/>
    </source>
</evidence>
<dbReference type="InterPro" id="IPR036250">
    <property type="entry name" value="AcylCo_DH-like_C"/>
</dbReference>
<keyword evidence="8" id="KW-0276">Fatty acid metabolism</keyword>
<comment type="catalytic activity">
    <reaction evidence="1">
        <text>a 2,3-saturated acyl-CoA + O2 = a (2E)-enoyl-CoA + H2O2</text>
        <dbReference type="Rhea" id="RHEA:38959"/>
        <dbReference type="ChEBI" id="CHEBI:15379"/>
        <dbReference type="ChEBI" id="CHEBI:16240"/>
        <dbReference type="ChEBI" id="CHEBI:58856"/>
        <dbReference type="ChEBI" id="CHEBI:65111"/>
        <dbReference type="EC" id="1.3.3.6"/>
    </reaction>
</comment>
<feature type="region of interest" description="Disordered" evidence="16">
    <location>
        <begin position="664"/>
        <end position="708"/>
    </location>
</feature>
<dbReference type="InterPro" id="IPR012258">
    <property type="entry name" value="Acyl-CoA_oxidase"/>
</dbReference>
<dbReference type="GO" id="GO:0071949">
    <property type="term" value="F:FAD binding"/>
    <property type="evidence" value="ECO:0007669"/>
    <property type="project" value="InterPro"/>
</dbReference>
<dbReference type="SUPFAM" id="SSF56645">
    <property type="entry name" value="Acyl-CoA dehydrogenase NM domain-like"/>
    <property type="match status" value="1"/>
</dbReference>
<keyword evidence="22" id="KW-1185">Reference proteome</keyword>
<evidence type="ECO:0000313" key="21">
    <source>
        <dbReference type="EMBL" id="KAK1921044.1"/>
    </source>
</evidence>
<feature type="domain" description="Acyl-CoA oxidase C-terminal" evidence="17">
    <location>
        <begin position="485"/>
        <end position="662"/>
    </location>
</feature>
<comment type="pathway">
    <text evidence="4">Lipid metabolism; peroxisomal fatty acid beta-oxidation.</text>
</comment>
<dbReference type="AlphaFoldDB" id="A0AAD9FLS2"/>
<dbReference type="GO" id="GO:0005504">
    <property type="term" value="F:fatty acid binding"/>
    <property type="evidence" value="ECO:0007669"/>
    <property type="project" value="TreeGrafter"/>
</dbReference>
<dbReference type="PANTHER" id="PTHR10909">
    <property type="entry name" value="ELECTRON TRANSPORT OXIDOREDUCTASE"/>
    <property type="match status" value="1"/>
</dbReference>
<dbReference type="InterPro" id="IPR055060">
    <property type="entry name" value="ACOX_C_alpha1"/>
</dbReference>
<dbReference type="Pfam" id="PF01756">
    <property type="entry name" value="ACOX"/>
    <property type="match status" value="1"/>
</dbReference>